<comment type="catalytic activity">
    <reaction evidence="3">
        <text>an aliphatic primary amide = an aliphatic nitrile + H2O</text>
        <dbReference type="Rhea" id="RHEA:12673"/>
        <dbReference type="ChEBI" id="CHEBI:15377"/>
        <dbReference type="ChEBI" id="CHEBI:65285"/>
        <dbReference type="ChEBI" id="CHEBI:80291"/>
        <dbReference type="EC" id="4.2.1.84"/>
    </reaction>
</comment>
<organism evidence="7">
    <name type="scientific">freshwater metagenome</name>
    <dbReference type="NCBI Taxonomy" id="449393"/>
    <lineage>
        <taxon>unclassified sequences</taxon>
        <taxon>metagenomes</taxon>
        <taxon>ecological metagenomes</taxon>
    </lineage>
</organism>
<gene>
    <name evidence="7" type="ORF">UFOPK3268_00987</name>
    <name evidence="8" type="ORF">UFOPK3752_00308</name>
    <name evidence="9" type="ORF">UFOPK4150_02046</name>
</gene>
<dbReference type="InterPro" id="IPR008990">
    <property type="entry name" value="Elect_transpt_acc-like_dom_sf"/>
</dbReference>
<protein>
    <recommendedName>
        <fullName evidence="1">nitrile hydratase</fullName>
        <ecNumber evidence="1">4.2.1.84</ecNumber>
    </recommendedName>
</protein>
<evidence type="ECO:0000259" key="5">
    <source>
        <dbReference type="Pfam" id="PF02211"/>
    </source>
</evidence>
<dbReference type="AlphaFoldDB" id="A0A6J7BWZ5"/>
<evidence type="ECO:0000313" key="9">
    <source>
        <dbReference type="EMBL" id="CAB5038625.1"/>
    </source>
</evidence>
<dbReference type="EMBL" id="CAFBIZ010000120">
    <property type="protein sequence ID" value="CAB4850357.1"/>
    <property type="molecule type" value="Genomic_DNA"/>
</dbReference>
<dbReference type="Gene3D" id="1.10.472.20">
    <property type="entry name" value="Nitrile hydratase, beta subunit"/>
    <property type="match status" value="1"/>
</dbReference>
<dbReference type="EC" id="4.2.1.84" evidence="1"/>
<dbReference type="InterPro" id="IPR049054">
    <property type="entry name" value="CN_hydtase_beta-like_N"/>
</dbReference>
<accession>A0A6J7BWZ5</accession>
<sequence>MAIQRASGIADFGGTQGWGPMPTIDRNEPVFPEPWEGRAFALGLLSMRLSGTNLDSFRHAMNRLDKDAYLEGGCYGRYVQGAENLLLDSNIIAPGSVEARAVNLSGGSADEPAAPEPQKPDYAPTAGGSIRAIEAAPRFTVGQKVRTKVQEAAGHTRLQHYIQGHVGTVAIVEPPQVLPDTHAHFLAENAQWVYTVAFDSRELFGPDAEIFTLNTDCYEDYLGDAS</sequence>
<evidence type="ECO:0000256" key="3">
    <source>
        <dbReference type="ARBA" id="ARBA00044877"/>
    </source>
</evidence>
<name>A0A6J7BWZ5_9ZZZZ</name>
<feature type="domain" description="Nitrile hydratase beta subunit" evidence="5">
    <location>
        <begin position="131"/>
        <end position="222"/>
    </location>
</feature>
<dbReference type="Pfam" id="PF02211">
    <property type="entry name" value="NHase_beta_C"/>
    <property type="match status" value="1"/>
</dbReference>
<dbReference type="EMBL" id="CAFBPU010000056">
    <property type="protein sequence ID" value="CAB5038625.1"/>
    <property type="molecule type" value="Genomic_DNA"/>
</dbReference>
<dbReference type="InterPro" id="IPR042262">
    <property type="entry name" value="CN_hydtase_beta_C"/>
</dbReference>
<keyword evidence="2" id="KW-0456">Lyase</keyword>
<evidence type="ECO:0000256" key="4">
    <source>
        <dbReference type="SAM" id="MobiDB-lite"/>
    </source>
</evidence>
<evidence type="ECO:0000313" key="8">
    <source>
        <dbReference type="EMBL" id="CAB4929111.1"/>
    </source>
</evidence>
<dbReference type="EMBL" id="CAFBND010000008">
    <property type="protein sequence ID" value="CAB4929111.1"/>
    <property type="molecule type" value="Genomic_DNA"/>
</dbReference>
<proteinExistence type="predicted"/>
<dbReference type="InterPro" id="IPR024690">
    <property type="entry name" value="CN_hydtase_beta_dom_C"/>
</dbReference>
<dbReference type="Gene3D" id="2.30.30.50">
    <property type="match status" value="1"/>
</dbReference>
<dbReference type="SUPFAM" id="SSF50090">
    <property type="entry name" value="Electron transport accessory proteins"/>
    <property type="match status" value="1"/>
</dbReference>
<evidence type="ECO:0000256" key="2">
    <source>
        <dbReference type="ARBA" id="ARBA00023239"/>
    </source>
</evidence>
<feature type="domain" description="Nitrile hydratase beta subunit-like N-terminal" evidence="6">
    <location>
        <begin position="8"/>
        <end position="112"/>
    </location>
</feature>
<evidence type="ECO:0000256" key="1">
    <source>
        <dbReference type="ARBA" id="ARBA00013079"/>
    </source>
</evidence>
<evidence type="ECO:0000313" key="7">
    <source>
        <dbReference type="EMBL" id="CAB4850357.1"/>
    </source>
</evidence>
<feature type="region of interest" description="Disordered" evidence="4">
    <location>
        <begin position="1"/>
        <end position="30"/>
    </location>
</feature>
<evidence type="ECO:0000259" key="6">
    <source>
        <dbReference type="Pfam" id="PF21006"/>
    </source>
</evidence>
<dbReference type="GO" id="GO:0018822">
    <property type="term" value="F:nitrile hydratase activity"/>
    <property type="evidence" value="ECO:0007669"/>
    <property type="project" value="UniProtKB-EC"/>
</dbReference>
<reference evidence="7" key="1">
    <citation type="submission" date="2020-05" db="EMBL/GenBank/DDBJ databases">
        <authorList>
            <person name="Chiriac C."/>
            <person name="Salcher M."/>
            <person name="Ghai R."/>
            <person name="Kavagutti S V."/>
        </authorList>
    </citation>
    <scope>NUCLEOTIDE SEQUENCE</scope>
</reference>
<dbReference type="Pfam" id="PF21006">
    <property type="entry name" value="NHase_beta_N"/>
    <property type="match status" value="1"/>
</dbReference>